<keyword evidence="7" id="KW-1185">Reference proteome</keyword>
<accession>A0A4P8YH74</accession>
<dbReference type="SUPFAM" id="SSF46785">
    <property type="entry name" value="Winged helix' DNA-binding domain"/>
    <property type="match status" value="1"/>
</dbReference>
<keyword evidence="4" id="KW-0804">Transcription</keyword>
<dbReference type="PROSITE" id="PS50931">
    <property type="entry name" value="HTH_LYSR"/>
    <property type="match status" value="1"/>
</dbReference>
<sequence>MMNSKEFDLNSLLILKAVIECKSVTAAAKKMAMSPSSVTYAINKIRKMTSNPIFTRSKNGITPTTLALELNKRYTKAIAMINSGLDFNDNAKSLEEYRSVTVSTYTILELWFSLFTYENNRRDGLSLNFVKHPASGEKRLSQLRNHEVDLDIGGLLPNDTSIISKKLFSSRFKVLVSKNHPTIKDTLTHADWERNEHIRWILPPDETIIQAGDANQVEELYNRKVGLSTGNALNAIMMCTMSDYIMLTPEYMEGFLTKYLPVRLFELPFETTMTSTVYAHFHRSARRKDFIGTCINALSKMGDPIPEDSR</sequence>
<protein>
    <submittedName>
        <fullName evidence="6">LysR family transcriptional regulator</fullName>
    </submittedName>
</protein>
<evidence type="ECO:0000256" key="1">
    <source>
        <dbReference type="ARBA" id="ARBA00009437"/>
    </source>
</evidence>
<evidence type="ECO:0000256" key="4">
    <source>
        <dbReference type="ARBA" id="ARBA00023163"/>
    </source>
</evidence>
<organism evidence="6 7">
    <name type="scientific">Jejubacter calystegiae</name>
    <dbReference type="NCBI Taxonomy" id="2579935"/>
    <lineage>
        <taxon>Bacteria</taxon>
        <taxon>Pseudomonadati</taxon>
        <taxon>Pseudomonadota</taxon>
        <taxon>Gammaproteobacteria</taxon>
        <taxon>Enterobacterales</taxon>
        <taxon>Enterobacteriaceae</taxon>
        <taxon>Jejubacter</taxon>
    </lineage>
</organism>
<feature type="domain" description="HTH lysR-type" evidence="5">
    <location>
        <begin position="7"/>
        <end position="64"/>
    </location>
</feature>
<dbReference type="InterPro" id="IPR005119">
    <property type="entry name" value="LysR_subst-bd"/>
</dbReference>
<evidence type="ECO:0000313" key="7">
    <source>
        <dbReference type="Proteomes" id="UP000302163"/>
    </source>
</evidence>
<evidence type="ECO:0000259" key="5">
    <source>
        <dbReference type="PROSITE" id="PS50931"/>
    </source>
</evidence>
<dbReference type="GO" id="GO:0003700">
    <property type="term" value="F:DNA-binding transcription factor activity"/>
    <property type="evidence" value="ECO:0007669"/>
    <property type="project" value="InterPro"/>
</dbReference>
<dbReference type="InterPro" id="IPR036390">
    <property type="entry name" value="WH_DNA-bd_sf"/>
</dbReference>
<proteinExistence type="inferred from homology"/>
<keyword evidence="2" id="KW-0805">Transcription regulation</keyword>
<gene>
    <name evidence="6" type="ORF">FEM41_04125</name>
</gene>
<dbReference type="Pfam" id="PF03466">
    <property type="entry name" value="LysR_substrate"/>
    <property type="match status" value="1"/>
</dbReference>
<evidence type="ECO:0000256" key="3">
    <source>
        <dbReference type="ARBA" id="ARBA00023125"/>
    </source>
</evidence>
<dbReference type="Pfam" id="PF00126">
    <property type="entry name" value="HTH_1"/>
    <property type="match status" value="1"/>
</dbReference>
<dbReference type="PANTHER" id="PTHR30118">
    <property type="entry name" value="HTH-TYPE TRANSCRIPTIONAL REGULATOR LEUO-RELATED"/>
    <property type="match status" value="1"/>
</dbReference>
<keyword evidence="3" id="KW-0238">DNA-binding</keyword>
<dbReference type="KEGG" id="izh:FEM41_04125"/>
<dbReference type="InterPro" id="IPR050389">
    <property type="entry name" value="LysR-type_TF"/>
</dbReference>
<dbReference type="PANTHER" id="PTHR30118:SF15">
    <property type="entry name" value="TRANSCRIPTIONAL REGULATORY PROTEIN"/>
    <property type="match status" value="1"/>
</dbReference>
<evidence type="ECO:0000256" key="2">
    <source>
        <dbReference type="ARBA" id="ARBA00023015"/>
    </source>
</evidence>
<name>A0A4P8YH74_9ENTR</name>
<dbReference type="AlphaFoldDB" id="A0A4P8YH74"/>
<evidence type="ECO:0000313" key="6">
    <source>
        <dbReference type="EMBL" id="QCT18894.1"/>
    </source>
</evidence>
<dbReference type="InterPro" id="IPR036388">
    <property type="entry name" value="WH-like_DNA-bd_sf"/>
</dbReference>
<dbReference type="EMBL" id="CP040428">
    <property type="protein sequence ID" value="QCT18894.1"/>
    <property type="molecule type" value="Genomic_DNA"/>
</dbReference>
<dbReference type="SUPFAM" id="SSF53850">
    <property type="entry name" value="Periplasmic binding protein-like II"/>
    <property type="match status" value="1"/>
</dbReference>
<dbReference type="Gene3D" id="1.10.10.10">
    <property type="entry name" value="Winged helix-like DNA-binding domain superfamily/Winged helix DNA-binding domain"/>
    <property type="match status" value="1"/>
</dbReference>
<comment type="similarity">
    <text evidence="1">Belongs to the LysR transcriptional regulatory family.</text>
</comment>
<dbReference type="Gene3D" id="3.40.190.10">
    <property type="entry name" value="Periplasmic binding protein-like II"/>
    <property type="match status" value="2"/>
</dbReference>
<dbReference type="RefSeq" id="WP_138094721.1">
    <property type="nucleotide sequence ID" value="NZ_CP040428.1"/>
</dbReference>
<dbReference type="Proteomes" id="UP000302163">
    <property type="component" value="Chromosome"/>
</dbReference>
<dbReference type="InterPro" id="IPR000847">
    <property type="entry name" value="LysR_HTH_N"/>
</dbReference>
<dbReference type="GO" id="GO:0003677">
    <property type="term" value="F:DNA binding"/>
    <property type="evidence" value="ECO:0007669"/>
    <property type="project" value="UniProtKB-KW"/>
</dbReference>
<dbReference type="OrthoDB" id="5897503at2"/>
<reference evidence="6 7" key="1">
    <citation type="submission" date="2019-05" db="EMBL/GenBank/DDBJ databases">
        <title>Complete genome sequence of Izhakiella calystegiae KSNA2, an endophyte isolated from beach morning glory (Calystegia soldanella).</title>
        <authorList>
            <person name="Jiang L."/>
            <person name="Jeong J.C."/>
            <person name="Kim C.Y."/>
            <person name="Kim D.H."/>
            <person name="Kim S.W."/>
            <person name="Lee j."/>
        </authorList>
    </citation>
    <scope>NUCLEOTIDE SEQUENCE [LARGE SCALE GENOMIC DNA]</scope>
    <source>
        <strain evidence="6 7">KSNA2</strain>
    </source>
</reference>